<dbReference type="AlphaFoldDB" id="A0AA38T6M5"/>
<dbReference type="EMBL" id="JARYMX010000003">
    <property type="protein sequence ID" value="KAJ9555360.1"/>
    <property type="molecule type" value="Genomic_DNA"/>
</dbReference>
<proteinExistence type="predicted"/>
<reference evidence="2" key="1">
    <citation type="submission" date="2023-03" db="EMBL/GenBank/DDBJ databases">
        <title>Chromosome-scale reference genome and RAD-based genetic map of yellow starthistle (Centaurea solstitialis) reveal putative structural variation and QTLs associated with invader traits.</title>
        <authorList>
            <person name="Reatini B."/>
            <person name="Cang F.A."/>
            <person name="Jiang Q."/>
            <person name="Mckibben M.T.W."/>
            <person name="Barker M.S."/>
            <person name="Rieseberg L.H."/>
            <person name="Dlugosch K.M."/>
        </authorList>
    </citation>
    <scope>NUCLEOTIDE SEQUENCE</scope>
    <source>
        <strain evidence="2">CAN-66</strain>
        <tissue evidence="2">Leaf</tissue>
    </source>
</reference>
<gene>
    <name evidence="2" type="ORF">OSB04_009974</name>
</gene>
<name>A0AA38T6M5_9ASTR</name>
<keyword evidence="3" id="KW-1185">Reference proteome</keyword>
<comment type="caution">
    <text evidence="2">The sequence shown here is derived from an EMBL/GenBank/DDBJ whole genome shotgun (WGS) entry which is preliminary data.</text>
</comment>
<dbReference type="SUPFAM" id="SSF52833">
    <property type="entry name" value="Thioredoxin-like"/>
    <property type="match status" value="1"/>
</dbReference>
<feature type="compositionally biased region" description="Low complexity" evidence="1">
    <location>
        <begin position="11"/>
        <end position="23"/>
    </location>
</feature>
<evidence type="ECO:0000313" key="2">
    <source>
        <dbReference type="EMBL" id="KAJ9555360.1"/>
    </source>
</evidence>
<evidence type="ECO:0008006" key="4">
    <source>
        <dbReference type="Google" id="ProtNLM"/>
    </source>
</evidence>
<dbReference type="InterPro" id="IPR036249">
    <property type="entry name" value="Thioredoxin-like_sf"/>
</dbReference>
<dbReference type="Gene3D" id="3.40.30.10">
    <property type="entry name" value="Glutaredoxin"/>
    <property type="match status" value="1"/>
</dbReference>
<dbReference type="InterPro" id="IPR044794">
    <property type="entry name" value="APRL5/7"/>
</dbReference>
<evidence type="ECO:0000256" key="1">
    <source>
        <dbReference type="SAM" id="MobiDB-lite"/>
    </source>
</evidence>
<dbReference type="PANTHER" id="PTHR47126:SF3">
    <property type="entry name" value="5'-ADENYLYLSULFATE REDUCTASE-LIKE 5"/>
    <property type="match status" value="1"/>
</dbReference>
<evidence type="ECO:0000313" key="3">
    <source>
        <dbReference type="Proteomes" id="UP001172457"/>
    </source>
</evidence>
<dbReference type="Proteomes" id="UP001172457">
    <property type="component" value="Chromosome 3"/>
</dbReference>
<sequence length="274" mass="31229">MFVMLSISPFVSSSSSSPDDMPSTNQSNRPPSKASMSDYHFPFLADRGLVPPIGSFITIAGESIITFWKSNGQNAYIAILFYASWCPFSMDVQPKFAALSSMYPQIHHVMIEHSSSILSLAFFIHRVRGVPKIALVNMTTNVEHHGAKDLNSLLQFYQQSTGLDPVLYLTEDQINSFKSRTTVGRSWNRRSWKDMAVDEPYLAFSVLFVSLKILSSLAPWVRYIPRLILAILGKSREILVDLKKAFSKPKLWKNRNLHKQQNMFRPFFAKSRDR</sequence>
<accession>A0AA38T6M5</accession>
<feature type="region of interest" description="Disordered" evidence="1">
    <location>
        <begin position="11"/>
        <end position="34"/>
    </location>
</feature>
<protein>
    <recommendedName>
        <fullName evidence="4">Thioredoxin domain-containing protein</fullName>
    </recommendedName>
</protein>
<organism evidence="2 3">
    <name type="scientific">Centaurea solstitialis</name>
    <name type="common">yellow star-thistle</name>
    <dbReference type="NCBI Taxonomy" id="347529"/>
    <lineage>
        <taxon>Eukaryota</taxon>
        <taxon>Viridiplantae</taxon>
        <taxon>Streptophyta</taxon>
        <taxon>Embryophyta</taxon>
        <taxon>Tracheophyta</taxon>
        <taxon>Spermatophyta</taxon>
        <taxon>Magnoliopsida</taxon>
        <taxon>eudicotyledons</taxon>
        <taxon>Gunneridae</taxon>
        <taxon>Pentapetalae</taxon>
        <taxon>asterids</taxon>
        <taxon>campanulids</taxon>
        <taxon>Asterales</taxon>
        <taxon>Asteraceae</taxon>
        <taxon>Carduoideae</taxon>
        <taxon>Cardueae</taxon>
        <taxon>Centaureinae</taxon>
        <taxon>Centaurea</taxon>
    </lineage>
</organism>
<dbReference type="PANTHER" id="PTHR47126">
    <property type="entry name" value="5'-ADENYLYLSULFATE REDUCTASE-LIKE 7"/>
    <property type="match status" value="1"/>
</dbReference>